<dbReference type="InterPro" id="IPR055377">
    <property type="entry name" value="GH3_M"/>
</dbReference>
<organism evidence="3 4">
    <name type="scientific">Rhizomicrobium palustre</name>
    <dbReference type="NCBI Taxonomy" id="189966"/>
    <lineage>
        <taxon>Bacteria</taxon>
        <taxon>Pseudomonadati</taxon>
        <taxon>Pseudomonadota</taxon>
        <taxon>Alphaproteobacteria</taxon>
        <taxon>Micropepsales</taxon>
        <taxon>Micropepsaceae</taxon>
        <taxon>Rhizomicrobium</taxon>
    </lineage>
</organism>
<dbReference type="Pfam" id="PF23572">
    <property type="entry name" value="GH3_C"/>
    <property type="match status" value="1"/>
</dbReference>
<dbReference type="RefSeq" id="WP_167083231.1">
    <property type="nucleotide sequence ID" value="NZ_BAAADC010000001.1"/>
</dbReference>
<dbReference type="Pfam" id="PF23571">
    <property type="entry name" value="GH3_M"/>
    <property type="match status" value="1"/>
</dbReference>
<dbReference type="GO" id="GO:0016881">
    <property type="term" value="F:acid-amino acid ligase activity"/>
    <property type="evidence" value="ECO:0007669"/>
    <property type="project" value="TreeGrafter"/>
</dbReference>
<gene>
    <name evidence="3" type="ORF">FHS83_002432</name>
</gene>
<dbReference type="PANTHER" id="PTHR31901">
    <property type="entry name" value="GH3 DOMAIN-CONTAINING PROTEIN"/>
    <property type="match status" value="1"/>
</dbReference>
<evidence type="ECO:0000313" key="3">
    <source>
        <dbReference type="EMBL" id="NIK89114.1"/>
    </source>
</evidence>
<evidence type="ECO:0008006" key="5">
    <source>
        <dbReference type="Google" id="ProtNLM"/>
    </source>
</evidence>
<dbReference type="InterPro" id="IPR004993">
    <property type="entry name" value="GH3"/>
</dbReference>
<evidence type="ECO:0000313" key="4">
    <source>
        <dbReference type="Proteomes" id="UP000570514"/>
    </source>
</evidence>
<dbReference type="Pfam" id="PF03321">
    <property type="entry name" value="GH3"/>
    <property type="match status" value="2"/>
</dbReference>
<evidence type="ECO:0000259" key="1">
    <source>
        <dbReference type="Pfam" id="PF23571"/>
    </source>
</evidence>
<evidence type="ECO:0000259" key="2">
    <source>
        <dbReference type="Pfam" id="PF23572"/>
    </source>
</evidence>
<name>A0A846MZM0_9PROT</name>
<protein>
    <recommendedName>
        <fullName evidence="5">Auxin-regulated protein</fullName>
    </recommendedName>
</protein>
<sequence>MLDLSFALRRYGRLRRAELAHEDPVLSQRRQLNILLRRAERTAFGAAHDFVRLRTVEDYQRAVPLRRYDHFWTEYWGTRYPVLDNVSWPGLIPFFANSSGTSSGVTKHIPVTSAMVRSNRRAAIDLLVHHIANRPDSRILGGKNFFLGGSAELTAVGPDVLEGDLSGIAAAQVPLWAKGFYFPNGADAKIADWEEKSRVLAKAALGEDIRSFSGTPSWALLFLDEMKRQAPERSQRLAEYWPNLEMLVHGGVSFAPYRDRFAELLEGSRAETREVYPASEGFIALQDKGPGEGLRMLTDNGIFFEFVPVEELDAPEPTRHWLGNAETGVNYALVLTTNAGLWSYILGDTVRLIETHPPRLLVTGRTTYGLSAFGEHLIGEEIDAAVAEAARACGLLISDFMVGPVFAPRGPGHHLWLIEAVSPPQPDTAQNFANALDADLTRRNVDYGEHRAGGFGMDAPEVVFVRQGGFADWMKARGKFGGQNKVPRVIADAEKFQDAVKALTAD</sequence>
<keyword evidence="4" id="KW-1185">Reference proteome</keyword>
<dbReference type="InterPro" id="IPR055378">
    <property type="entry name" value="GH3_C"/>
</dbReference>
<dbReference type="Proteomes" id="UP000570514">
    <property type="component" value="Unassembled WGS sequence"/>
</dbReference>
<feature type="domain" description="GH3 middle" evidence="1">
    <location>
        <begin position="296"/>
        <end position="363"/>
    </location>
</feature>
<feature type="domain" description="GH3 C-terminal" evidence="2">
    <location>
        <begin position="380"/>
        <end position="493"/>
    </location>
</feature>
<dbReference type="PANTHER" id="PTHR31901:SF9">
    <property type="entry name" value="GH3 DOMAIN-CONTAINING PROTEIN"/>
    <property type="match status" value="1"/>
</dbReference>
<accession>A0A846MZM0</accession>
<dbReference type="GO" id="GO:0005737">
    <property type="term" value="C:cytoplasm"/>
    <property type="evidence" value="ECO:0007669"/>
    <property type="project" value="TreeGrafter"/>
</dbReference>
<reference evidence="3 4" key="1">
    <citation type="submission" date="2020-03" db="EMBL/GenBank/DDBJ databases">
        <title>Genomic Encyclopedia of Type Strains, Phase IV (KMG-IV): sequencing the most valuable type-strain genomes for metagenomic binning, comparative biology and taxonomic classification.</title>
        <authorList>
            <person name="Goeker M."/>
        </authorList>
    </citation>
    <scope>NUCLEOTIDE SEQUENCE [LARGE SCALE GENOMIC DNA]</scope>
    <source>
        <strain evidence="3 4">DSM 19867</strain>
    </source>
</reference>
<proteinExistence type="predicted"/>
<dbReference type="AlphaFoldDB" id="A0A846MZM0"/>
<dbReference type="EMBL" id="JAASRM010000001">
    <property type="protein sequence ID" value="NIK89114.1"/>
    <property type="molecule type" value="Genomic_DNA"/>
</dbReference>
<comment type="caution">
    <text evidence="3">The sequence shown here is derived from an EMBL/GenBank/DDBJ whole genome shotgun (WGS) entry which is preliminary data.</text>
</comment>